<feature type="transmembrane region" description="Helical" evidence="6">
    <location>
        <begin position="6"/>
        <end position="27"/>
    </location>
</feature>
<feature type="transmembrane region" description="Helical" evidence="6">
    <location>
        <begin position="106"/>
        <end position="129"/>
    </location>
</feature>
<dbReference type="AlphaFoldDB" id="X1AJB9"/>
<name>X1AJB9_9ZZZZ</name>
<evidence type="ECO:0000256" key="6">
    <source>
        <dbReference type="SAM" id="Phobius"/>
    </source>
</evidence>
<keyword evidence="2" id="KW-1003">Cell membrane</keyword>
<evidence type="ECO:0000256" key="5">
    <source>
        <dbReference type="ARBA" id="ARBA00023136"/>
    </source>
</evidence>
<dbReference type="Pfam" id="PF07681">
    <property type="entry name" value="DoxX"/>
    <property type="match status" value="1"/>
</dbReference>
<comment type="subcellular location">
    <subcellularLocation>
        <location evidence="1">Cell membrane</location>
        <topology evidence="1">Multi-pass membrane protein</topology>
    </subcellularLocation>
</comment>
<feature type="transmembrane region" description="Helical" evidence="6">
    <location>
        <begin position="59"/>
        <end position="86"/>
    </location>
</feature>
<proteinExistence type="predicted"/>
<reference evidence="7" key="1">
    <citation type="journal article" date="2014" name="Front. Microbiol.">
        <title>High frequency of phylogenetically diverse reductive dehalogenase-homologous genes in deep subseafloor sedimentary metagenomes.</title>
        <authorList>
            <person name="Kawai M."/>
            <person name="Futagami T."/>
            <person name="Toyoda A."/>
            <person name="Takaki Y."/>
            <person name="Nishi S."/>
            <person name="Hori S."/>
            <person name="Arai W."/>
            <person name="Tsubouchi T."/>
            <person name="Morono Y."/>
            <person name="Uchiyama I."/>
            <person name="Ito T."/>
            <person name="Fujiyama A."/>
            <person name="Inagaki F."/>
            <person name="Takami H."/>
        </authorList>
    </citation>
    <scope>NUCLEOTIDE SEQUENCE</scope>
    <source>
        <strain evidence="7">Expedition CK06-06</strain>
    </source>
</reference>
<sequence>MVDMGILILRIAVGVVMVAHGVPKLFWKRKVFNKKWREEYGFPLGSVILTGIVQVAGGLAILVGVFTSLSALILALNMVVAVYVSIWKHGEPFLSTPEGKGWDVNFLLIGALTALIFFGDGTWSLVGWLR</sequence>
<dbReference type="PANTHER" id="PTHR33452">
    <property type="entry name" value="OXIDOREDUCTASE CATD-RELATED"/>
    <property type="match status" value="1"/>
</dbReference>
<gene>
    <name evidence="7" type="ORF">S01H4_08982</name>
</gene>
<keyword evidence="5 6" id="KW-0472">Membrane</keyword>
<dbReference type="EMBL" id="BART01003172">
    <property type="protein sequence ID" value="GAG72683.1"/>
    <property type="molecule type" value="Genomic_DNA"/>
</dbReference>
<evidence type="ECO:0000256" key="3">
    <source>
        <dbReference type="ARBA" id="ARBA00022692"/>
    </source>
</evidence>
<keyword evidence="3 6" id="KW-0812">Transmembrane</keyword>
<evidence type="ECO:0000256" key="2">
    <source>
        <dbReference type="ARBA" id="ARBA00022475"/>
    </source>
</evidence>
<accession>X1AJB9</accession>
<organism evidence="7">
    <name type="scientific">marine sediment metagenome</name>
    <dbReference type="NCBI Taxonomy" id="412755"/>
    <lineage>
        <taxon>unclassified sequences</taxon>
        <taxon>metagenomes</taxon>
        <taxon>ecological metagenomes</taxon>
    </lineage>
</organism>
<dbReference type="InterPro" id="IPR051907">
    <property type="entry name" value="DoxX-like_oxidoreductase"/>
</dbReference>
<keyword evidence="4 6" id="KW-1133">Transmembrane helix</keyword>
<comment type="caution">
    <text evidence="7">The sequence shown here is derived from an EMBL/GenBank/DDBJ whole genome shotgun (WGS) entry which is preliminary data.</text>
</comment>
<evidence type="ECO:0008006" key="8">
    <source>
        <dbReference type="Google" id="ProtNLM"/>
    </source>
</evidence>
<dbReference type="InterPro" id="IPR032808">
    <property type="entry name" value="DoxX"/>
</dbReference>
<evidence type="ECO:0000256" key="4">
    <source>
        <dbReference type="ARBA" id="ARBA00022989"/>
    </source>
</evidence>
<protein>
    <recommendedName>
        <fullName evidence="8">DoxX family protein</fullName>
    </recommendedName>
</protein>
<dbReference type="GO" id="GO:0005886">
    <property type="term" value="C:plasma membrane"/>
    <property type="evidence" value="ECO:0007669"/>
    <property type="project" value="UniProtKB-SubCell"/>
</dbReference>
<dbReference type="PANTHER" id="PTHR33452:SF1">
    <property type="entry name" value="INNER MEMBRANE PROTEIN YPHA-RELATED"/>
    <property type="match status" value="1"/>
</dbReference>
<evidence type="ECO:0000313" key="7">
    <source>
        <dbReference type="EMBL" id="GAG72683.1"/>
    </source>
</evidence>
<evidence type="ECO:0000256" key="1">
    <source>
        <dbReference type="ARBA" id="ARBA00004651"/>
    </source>
</evidence>